<keyword evidence="3" id="KW-1185">Reference proteome</keyword>
<sequence>MARALVNAPKTAKAGEMMEIKTLISHVMETGFRPGMDGRIKPRDIITEFACEYDGEVVFRAALHPATSANPYLAFETRATRSGPMKLTWRGDNGFEQTETVDITVE</sequence>
<evidence type="ECO:0000313" key="3">
    <source>
        <dbReference type="Proteomes" id="UP000825701"/>
    </source>
</evidence>
<dbReference type="InterPro" id="IPR030995">
    <property type="entry name" value="SoxZ"/>
</dbReference>
<gene>
    <name evidence="2" type="primary">soxZ</name>
    <name evidence="2" type="ORF">K6K41_00495</name>
</gene>
<dbReference type="InterPro" id="IPR013783">
    <property type="entry name" value="Ig-like_fold"/>
</dbReference>
<dbReference type="EMBL" id="CP081869">
    <property type="protein sequence ID" value="QZO00314.1"/>
    <property type="molecule type" value="Genomic_DNA"/>
</dbReference>
<dbReference type="InterPro" id="IPR014880">
    <property type="entry name" value="SoxZ_dom"/>
</dbReference>
<protein>
    <submittedName>
        <fullName evidence="2">Thiosulfate oxidation carrier complex protein SoxZ</fullName>
    </submittedName>
</protein>
<reference evidence="2" key="1">
    <citation type="submission" date="2021-08" db="EMBL/GenBank/DDBJ databases">
        <authorList>
            <person name="Zhang H."/>
            <person name="Xu M."/>
            <person name="Yu Z."/>
            <person name="Yang L."/>
            <person name="Cai Y."/>
        </authorList>
    </citation>
    <scope>NUCLEOTIDE SEQUENCE</scope>
    <source>
        <strain evidence="2">CHL1</strain>
    </source>
</reference>
<dbReference type="Proteomes" id="UP000825701">
    <property type="component" value="Chromosome"/>
</dbReference>
<evidence type="ECO:0000313" key="2">
    <source>
        <dbReference type="EMBL" id="QZO00314.1"/>
    </source>
</evidence>
<dbReference type="Gene3D" id="2.60.40.10">
    <property type="entry name" value="Immunoglobulins"/>
    <property type="match status" value="1"/>
</dbReference>
<dbReference type="NCBIfam" id="TIGR04490">
    <property type="entry name" value="SoxZ_true"/>
    <property type="match status" value="1"/>
</dbReference>
<proteinExistence type="predicted"/>
<feature type="domain" description="Sulphur oxidation protein SoxZ" evidence="1">
    <location>
        <begin position="9"/>
        <end position="101"/>
    </location>
</feature>
<dbReference type="Pfam" id="PF08770">
    <property type="entry name" value="SoxZ"/>
    <property type="match status" value="1"/>
</dbReference>
<dbReference type="SUPFAM" id="SSF81296">
    <property type="entry name" value="E set domains"/>
    <property type="match status" value="1"/>
</dbReference>
<name>A0A9E6R916_9HYPH</name>
<dbReference type="RefSeq" id="WP_261403502.1">
    <property type="nucleotide sequence ID" value="NZ_CP081869.1"/>
</dbReference>
<organism evidence="2 3">
    <name type="scientific">Chenggangzhangella methanolivorans</name>
    <dbReference type="NCBI Taxonomy" id="1437009"/>
    <lineage>
        <taxon>Bacteria</taxon>
        <taxon>Pseudomonadati</taxon>
        <taxon>Pseudomonadota</taxon>
        <taxon>Alphaproteobacteria</taxon>
        <taxon>Hyphomicrobiales</taxon>
        <taxon>Methylopilaceae</taxon>
        <taxon>Chenggangzhangella</taxon>
    </lineage>
</organism>
<dbReference type="InterPro" id="IPR014756">
    <property type="entry name" value="Ig_E-set"/>
</dbReference>
<evidence type="ECO:0000259" key="1">
    <source>
        <dbReference type="Pfam" id="PF08770"/>
    </source>
</evidence>
<dbReference type="AlphaFoldDB" id="A0A9E6R916"/>
<dbReference type="KEGG" id="cmet:K6K41_00495"/>
<accession>A0A9E6R916</accession>